<dbReference type="Gene3D" id="3.90.550.10">
    <property type="entry name" value="Spore Coat Polysaccharide Biosynthesis Protein SpsA, Chain A"/>
    <property type="match status" value="2"/>
</dbReference>
<dbReference type="PANTHER" id="PTHR43179">
    <property type="entry name" value="RHAMNOSYLTRANSFERASE WBBL"/>
    <property type="match status" value="1"/>
</dbReference>
<organism evidence="3">
    <name type="scientific">mine drainage metagenome</name>
    <dbReference type="NCBI Taxonomy" id="410659"/>
    <lineage>
        <taxon>unclassified sequences</taxon>
        <taxon>metagenomes</taxon>
        <taxon>ecological metagenomes</taxon>
    </lineage>
</organism>
<dbReference type="Gene3D" id="3.40.50.2000">
    <property type="entry name" value="Glycogen Phosphorylase B"/>
    <property type="match status" value="1"/>
</dbReference>
<keyword evidence="3" id="KW-0808">Transferase</keyword>
<dbReference type="InterPro" id="IPR001173">
    <property type="entry name" value="Glyco_trans_2-like"/>
</dbReference>
<dbReference type="SUPFAM" id="SSF52540">
    <property type="entry name" value="P-loop containing nucleoside triphosphate hydrolases"/>
    <property type="match status" value="1"/>
</dbReference>
<evidence type="ECO:0000259" key="1">
    <source>
        <dbReference type="Pfam" id="PF00534"/>
    </source>
</evidence>
<feature type="domain" description="Glycosyl transferase family 1" evidence="1">
    <location>
        <begin position="890"/>
        <end position="945"/>
    </location>
</feature>
<dbReference type="CDD" id="cd03801">
    <property type="entry name" value="GT4_PimA-like"/>
    <property type="match status" value="1"/>
</dbReference>
<dbReference type="InterPro" id="IPR001296">
    <property type="entry name" value="Glyco_trans_1"/>
</dbReference>
<reference evidence="3" key="1">
    <citation type="submission" date="2016-10" db="EMBL/GenBank/DDBJ databases">
        <title>Sequence of Gallionella enrichment culture.</title>
        <authorList>
            <person name="Poehlein A."/>
            <person name="Muehling M."/>
            <person name="Daniel R."/>
        </authorList>
    </citation>
    <scope>NUCLEOTIDE SEQUENCE</scope>
</reference>
<dbReference type="EC" id="2.4.1.289" evidence="3"/>
<dbReference type="SUPFAM" id="SSF53448">
    <property type="entry name" value="Nucleotide-diphospho-sugar transferases"/>
    <property type="match status" value="2"/>
</dbReference>
<dbReference type="Pfam" id="PF00534">
    <property type="entry name" value="Glycos_transf_1"/>
    <property type="match status" value="1"/>
</dbReference>
<dbReference type="Pfam" id="PF00535">
    <property type="entry name" value="Glycos_transf_2"/>
    <property type="match status" value="1"/>
</dbReference>
<accession>A0A1J5T3J0</accession>
<feature type="domain" description="Glycosyltransferase 2-like" evidence="2">
    <location>
        <begin position="1420"/>
        <end position="1541"/>
    </location>
</feature>
<dbReference type="SUPFAM" id="SSF53756">
    <property type="entry name" value="UDP-Glycosyltransferase/glycogen phosphorylase"/>
    <property type="match status" value="1"/>
</dbReference>
<evidence type="ECO:0000313" key="3">
    <source>
        <dbReference type="EMBL" id="OIR06734.1"/>
    </source>
</evidence>
<dbReference type="EMBL" id="MLJW01000041">
    <property type="protein sequence ID" value="OIR06734.1"/>
    <property type="molecule type" value="Genomic_DNA"/>
</dbReference>
<dbReference type="Gene3D" id="3.40.50.300">
    <property type="entry name" value="P-loop containing nucleotide triphosphate hydrolases"/>
    <property type="match status" value="1"/>
</dbReference>
<name>A0A1J5T3J0_9ZZZZ</name>
<sequence>MAPAKKKRIVVVLGMHRSGTSAITRGLMALGVGLGDHLMPGKPDNEKGFWEDLDFNALNVEILKLLGHDWDTSVPVADTELRDARLLPLRLRAVELLRQKTLKLPVFGIKDPRIARLLPFWKGVFGHLNFDIAYLIALRHPMSVARSLKKRNGFEPEKSYYLWLEHMKSSILGTDGCPRLLVDYDLFMDHPEAQLLRIADRLCLPPGPDFKMMVEAFKRDFLDAGLRHTRFLQEDLQLEPAAPGRLDPAYGVLKRIAMDDLSIESPEVEQTFTRLAQHLQEISPALRYMTALECNISNLSTGITERDNRLSSANKGIIARDEHIAALSRSVSARDEHITALEQSLIERDEHITTLSQSLTEHDEHITTLSQSLIERDGHITTLSQSLIERDGHITTLSQSLIERDERIATLDQMTAEHGRQLASLTQVIGDQTKQINAVLASRSWRVTKPLRLCGAGIRTVRTKIRGWRGVVKKCVRFFYHQMPLSQSAKWRLRSFAFRHFGSIIGANSTITVSELIAANGRTLASGGTFSGTRWFSGGDKTQRVLDYLNQPADPERTLSWGYSRFMQHLWKSRPDLQQAFDLGSEEGRKSFAHWYLMSARHEYGLPVAAYPDYVLNSLTCGDSASVRNIAKDLLDSARNGTPSSKGTEIVQEMAADLSGANLIGYARGEFGMGEHVRMVARACAEAQTPFTIIDFEEKGFHGNRDKSVDSWISNRPEYRTNIFHINADAFPALFFHFGRELFADHVNIGYWAWELANCPEEFDLALNMVDEVWAISDFVRGSFQQRSPVPVIHMPLAVSMPELQRPYDKGYFGLPAEEFVFLFTFDAASYLDRKNPLGVVSAFKRAFPDRRDGVCLVLKTMNAQESDPLWQQLRREVDGDPRIRLITSRMTRDEILGLNSVCDAFVSLHRSEGFGRCLAESMWLGKPVIATNYSGSRDFAREGTACVVDYRLIPIQEGRYPCWQGQLWADPDIEHASWFMRKLRNDAVFRDYIAKAGQGFIRKNFNEEAIGARYTKRLKEIAVRNDPAAPESSLRAVREPDPGAKETIVGRIDLPQDRAIDPAPLRGTTEIAGWTIADSGIAGVEAFVDGQRLGQAHYGILRPDVGAEYPDMEDASRCGFFWMMDTRAFANGEHRLELVVASISGSSMSLAMNVLIDNSMANGDPGYGRWLKRNASTRTEIDSIRDQLDGMTARPLLSLVAATRGRTDTSLAAETLASLAEQLYPDWELMVAADEQEGMELLRTAKELGIENRIHVRPPGSDGLRGLFRACQGWHAGVIDWGDRLDPRALFAVASTLNADPALDIIYTDEDRMVDGERADPSLKPAWSPSLFEGVNYIGRLWFARRSALELAAGSPPDVGEIPEHELLKELADKTRHVAHIPMVLYSRREAVLPRAAPIKGAANAALQGTTSSARPLVSVIIPTCLGDLGIVEKCLSSLFERTAYERMEVILVVNNVADTEATRAFLARWPAKLLRWQAPFNWSAINNFGALGARGEYLLFMNDDVEVVGRHWLDSMVRAAGSPGVGAVGATLRYPNGTLQHMGIFLADHGSGTSHAFRFFTGREPELEHLLACDRECTAVTGACMLTGADVFRKLGGFDEALPLVCNDTDYCLRLQANDYRCLVAANTELIHHEGISRAGMPETEDVKLFRERWESLLALGDPYMNPNLIAARDAWVINPEATGSLIGRRIGLPGAVDVGAPRSGLA</sequence>
<gene>
    <name evidence="3" type="primary">wbbL_5</name>
    <name evidence="3" type="ORF">GALL_109820</name>
</gene>
<dbReference type="InterPro" id="IPR029044">
    <property type="entry name" value="Nucleotide-diphossugar_trans"/>
</dbReference>
<dbReference type="PANTHER" id="PTHR43179:SF7">
    <property type="entry name" value="RHAMNOSYLTRANSFERASE WBBL"/>
    <property type="match status" value="1"/>
</dbReference>
<dbReference type="InterPro" id="IPR027417">
    <property type="entry name" value="P-loop_NTPase"/>
</dbReference>
<evidence type="ECO:0000259" key="2">
    <source>
        <dbReference type="Pfam" id="PF00535"/>
    </source>
</evidence>
<keyword evidence="3" id="KW-0328">Glycosyltransferase</keyword>
<comment type="caution">
    <text evidence="3">The sequence shown here is derived from an EMBL/GenBank/DDBJ whole genome shotgun (WGS) entry which is preliminary data.</text>
</comment>
<proteinExistence type="predicted"/>
<dbReference type="GO" id="GO:0102096">
    <property type="term" value="F:decaprenyl-N-acetyl-alpha-D-glucosaminyl-pyrophosphate:dTDP-alpha-L-rhamnose rhamnosyltransferase activity"/>
    <property type="evidence" value="ECO:0007669"/>
    <property type="project" value="UniProtKB-EC"/>
</dbReference>
<protein>
    <submittedName>
        <fullName evidence="3">N-acetylglucosaminyl-diphospho-decaprenol L-rhamnosyltransferase</fullName>
        <ecNumber evidence="3">2.4.1.289</ecNumber>
    </submittedName>
</protein>